<dbReference type="Pfam" id="PF10551">
    <property type="entry name" value="MULE"/>
    <property type="match status" value="1"/>
</dbReference>
<feature type="domain" description="MULE transposase" evidence="1">
    <location>
        <begin position="62"/>
        <end position="139"/>
    </location>
</feature>
<evidence type="ECO:0000313" key="3">
    <source>
        <dbReference type="RefSeq" id="XP_056692560.1"/>
    </source>
</evidence>
<proteinExistence type="predicted"/>
<accession>A0ABM3RAB8</accession>
<reference evidence="2" key="1">
    <citation type="journal article" date="2021" name="Nat. Commun.">
        <title>Genomic analyses provide insights into spinach domestication and the genetic basis of agronomic traits.</title>
        <authorList>
            <person name="Cai X."/>
            <person name="Sun X."/>
            <person name="Xu C."/>
            <person name="Sun H."/>
            <person name="Wang X."/>
            <person name="Ge C."/>
            <person name="Zhang Z."/>
            <person name="Wang Q."/>
            <person name="Fei Z."/>
            <person name="Jiao C."/>
            <person name="Wang Q."/>
        </authorList>
    </citation>
    <scope>NUCLEOTIDE SEQUENCE [LARGE SCALE GENOMIC DNA]</scope>
    <source>
        <strain evidence="2">cv. Varoflay</strain>
    </source>
</reference>
<dbReference type="PANTHER" id="PTHR31973:SF197">
    <property type="entry name" value="SWIM-TYPE DOMAIN-CONTAINING PROTEIN"/>
    <property type="match status" value="1"/>
</dbReference>
<organism evidence="2 3">
    <name type="scientific">Spinacia oleracea</name>
    <name type="common">Spinach</name>
    <dbReference type="NCBI Taxonomy" id="3562"/>
    <lineage>
        <taxon>Eukaryota</taxon>
        <taxon>Viridiplantae</taxon>
        <taxon>Streptophyta</taxon>
        <taxon>Embryophyta</taxon>
        <taxon>Tracheophyta</taxon>
        <taxon>Spermatophyta</taxon>
        <taxon>Magnoliopsida</taxon>
        <taxon>eudicotyledons</taxon>
        <taxon>Gunneridae</taxon>
        <taxon>Pentapetalae</taxon>
        <taxon>Caryophyllales</taxon>
        <taxon>Chenopodiaceae</taxon>
        <taxon>Chenopodioideae</taxon>
        <taxon>Anserineae</taxon>
        <taxon>Spinacia</taxon>
    </lineage>
</organism>
<protein>
    <submittedName>
        <fullName evidence="3">Uncharacterized protein isoform X3</fullName>
    </submittedName>
</protein>
<gene>
    <name evidence="3" type="primary">LOC110778545</name>
</gene>
<evidence type="ECO:0000313" key="2">
    <source>
        <dbReference type="Proteomes" id="UP000813463"/>
    </source>
</evidence>
<dbReference type="InterPro" id="IPR018289">
    <property type="entry name" value="MULE_transposase_dom"/>
</dbReference>
<keyword evidence="2" id="KW-1185">Reference proteome</keyword>
<sequence length="250" mass="28573">MDMDSLCNMPDNNGFSLLYDAIARGLNRFALEILIDNFDGSSISCTGSDGFTALHCLTSCSVALDGNNELFPFAWAIVPGEDGDSWKFFMLHLKEVLKTCNRGNDWCIISDRQKGIDVALNELWLEAGRRYCCLHLLKNWKTPFPGPLMYSLFWLACTATSPFSFKKAMEKIQKTNHLALLWLSKLGDQSRWSRHKFDPKICTDENKTNFVESFNATLGVDRCRPILTLLEGIRRMCMVRMSTRRQQCQE</sequence>
<evidence type="ECO:0000259" key="1">
    <source>
        <dbReference type="Pfam" id="PF10551"/>
    </source>
</evidence>
<name>A0ABM3RAB8_SPIOL</name>
<dbReference type="Proteomes" id="UP000813463">
    <property type="component" value="Chromosome 2"/>
</dbReference>
<dbReference type="PANTHER" id="PTHR31973">
    <property type="entry name" value="POLYPROTEIN, PUTATIVE-RELATED"/>
    <property type="match status" value="1"/>
</dbReference>
<dbReference type="GeneID" id="110778545"/>
<dbReference type="RefSeq" id="XP_056692560.1">
    <property type="nucleotide sequence ID" value="XM_056836582.1"/>
</dbReference>
<reference evidence="3" key="2">
    <citation type="submission" date="2025-08" db="UniProtKB">
        <authorList>
            <consortium name="RefSeq"/>
        </authorList>
    </citation>
    <scope>IDENTIFICATION</scope>
    <source>
        <tissue evidence="3">Leaf</tissue>
    </source>
</reference>